<proteinExistence type="predicted"/>
<organism evidence="2 3">
    <name type="scientific">Candidatus Jorgensenbacteria bacterium CG23_combo_of_CG06-09_8_20_14_all_54_14</name>
    <dbReference type="NCBI Taxonomy" id="1974595"/>
    <lineage>
        <taxon>Bacteria</taxon>
        <taxon>Candidatus Joergenseniibacteriota</taxon>
    </lineage>
</organism>
<dbReference type="EMBL" id="PCRZ01000010">
    <property type="protein sequence ID" value="PIP30110.1"/>
    <property type="molecule type" value="Genomic_DNA"/>
</dbReference>
<name>A0A2G9ZBZ0_9BACT</name>
<dbReference type="GO" id="GO:0000166">
    <property type="term" value="F:nucleotide binding"/>
    <property type="evidence" value="ECO:0007669"/>
    <property type="project" value="InterPro"/>
</dbReference>
<feature type="domain" description="Gfo/Idh/MocA-like oxidoreductase N-terminal" evidence="1">
    <location>
        <begin position="232"/>
        <end position="340"/>
    </location>
</feature>
<dbReference type="SUPFAM" id="SSF51735">
    <property type="entry name" value="NAD(P)-binding Rossmann-fold domains"/>
    <property type="match status" value="1"/>
</dbReference>
<dbReference type="InterPro" id="IPR036291">
    <property type="entry name" value="NAD(P)-bd_dom_sf"/>
</dbReference>
<dbReference type="Pfam" id="PF01408">
    <property type="entry name" value="GFO_IDH_MocA"/>
    <property type="match status" value="1"/>
</dbReference>
<comment type="caution">
    <text evidence="2">The sequence shown here is derived from an EMBL/GenBank/DDBJ whole genome shotgun (WGS) entry which is preliminary data.</text>
</comment>
<evidence type="ECO:0000313" key="2">
    <source>
        <dbReference type="EMBL" id="PIP30110.1"/>
    </source>
</evidence>
<gene>
    <name evidence="2" type="ORF">COX26_00470</name>
</gene>
<sequence>MRILTGKKWREGFLDYHRNKKEYRIQVLAWKNLEKLENVYHTRPRSLRLLINYFPVVGLEGLITKTWSRIREERRNEKYVSCGIGKILESADDKKYAPGEVVGFVAPLHPALVERVVLPEELIFKVKVSDAPAMSDGAILYSPLAKEKPQNVWWKDIRGWSIYSGIKISEKTRKELAQGLKQEIKSTGWSTSERIDTRNASAVSTTKGEVGKNSSALLRTGANLKKSGILYGYGNYAKTNIIPYTRPFVNIQTVHEIDPTQIFLEQGVQKWDSSPFPTKDEKYDVYFVASYNHTHVPITLHALKQGAYVVVEKPVVMDYEELEALEKALRTTGRKLFIGFHKRYGLFNKLALEDLGVSRGEPISYHSIVYELIQPEFFWYNWPVSRSTFLSNGCHQIDHFLHLNNFSKPKDADIKLLQDDAVEVWIELENGASFTTTFSEKGTSRVGPRDIVELKVYGRNVRITDAIQYQSEDNHHIIRKKRIFKTNSYKDMYHTIGAKIANNEEGDSIESILISAKIMLDLEEKLQKMKGWRDKYKRAKEEFSRYFF</sequence>
<dbReference type="InterPro" id="IPR000683">
    <property type="entry name" value="Gfo/Idh/MocA-like_OxRdtase_N"/>
</dbReference>
<dbReference type="Gene3D" id="3.40.50.720">
    <property type="entry name" value="NAD(P)-binding Rossmann-like Domain"/>
    <property type="match status" value="1"/>
</dbReference>
<evidence type="ECO:0000259" key="1">
    <source>
        <dbReference type="Pfam" id="PF01408"/>
    </source>
</evidence>
<dbReference type="Proteomes" id="UP000228812">
    <property type="component" value="Unassembled WGS sequence"/>
</dbReference>
<dbReference type="PANTHER" id="PTHR43377:SF1">
    <property type="entry name" value="BILIVERDIN REDUCTASE A"/>
    <property type="match status" value="1"/>
</dbReference>
<reference evidence="2 3" key="1">
    <citation type="submission" date="2017-09" db="EMBL/GenBank/DDBJ databases">
        <title>Depth-based differentiation of microbial function through sediment-hosted aquifers and enrichment of novel symbionts in the deep terrestrial subsurface.</title>
        <authorList>
            <person name="Probst A.J."/>
            <person name="Ladd B."/>
            <person name="Jarett J.K."/>
            <person name="Geller-Mcgrath D.E."/>
            <person name="Sieber C.M."/>
            <person name="Emerson J.B."/>
            <person name="Anantharaman K."/>
            <person name="Thomas B.C."/>
            <person name="Malmstrom R."/>
            <person name="Stieglmeier M."/>
            <person name="Klingl A."/>
            <person name="Woyke T."/>
            <person name="Ryan C.M."/>
            <person name="Banfield J.F."/>
        </authorList>
    </citation>
    <scope>NUCLEOTIDE SEQUENCE [LARGE SCALE GENOMIC DNA]</scope>
    <source>
        <strain evidence="2">CG23_combo_of_CG06-09_8_20_14_all_54_14</strain>
    </source>
</reference>
<accession>A0A2G9ZBZ0</accession>
<dbReference type="AlphaFoldDB" id="A0A2G9ZBZ0"/>
<evidence type="ECO:0000313" key="3">
    <source>
        <dbReference type="Proteomes" id="UP000228812"/>
    </source>
</evidence>
<protein>
    <recommendedName>
        <fullName evidence="1">Gfo/Idh/MocA-like oxidoreductase N-terminal domain-containing protein</fullName>
    </recommendedName>
</protein>
<dbReference type="Gene3D" id="3.30.360.10">
    <property type="entry name" value="Dihydrodipicolinate Reductase, domain 2"/>
    <property type="match status" value="1"/>
</dbReference>
<dbReference type="InterPro" id="IPR051450">
    <property type="entry name" value="Gfo/Idh/MocA_Oxidoreductases"/>
</dbReference>
<dbReference type="PANTHER" id="PTHR43377">
    <property type="entry name" value="BILIVERDIN REDUCTASE A"/>
    <property type="match status" value="1"/>
</dbReference>